<comment type="caution">
    <text evidence="1">The sequence shown here is derived from an EMBL/GenBank/DDBJ whole genome shotgun (WGS) entry which is preliminary data.</text>
</comment>
<keyword evidence="2" id="KW-1185">Reference proteome</keyword>
<proteinExistence type="predicted"/>
<accession>A0A5B7E4B3</accession>
<reference evidence="1 2" key="1">
    <citation type="submission" date="2019-05" db="EMBL/GenBank/DDBJ databases">
        <title>Another draft genome of Portunus trituberculatus and its Hox gene families provides insights of decapod evolution.</title>
        <authorList>
            <person name="Jeong J.-H."/>
            <person name="Song I."/>
            <person name="Kim S."/>
            <person name="Choi T."/>
            <person name="Kim D."/>
            <person name="Ryu S."/>
            <person name="Kim W."/>
        </authorList>
    </citation>
    <scope>NUCLEOTIDE SEQUENCE [LARGE SCALE GENOMIC DNA]</scope>
    <source>
        <tissue evidence="1">Muscle</tissue>
    </source>
</reference>
<dbReference type="AlphaFoldDB" id="A0A5B7E4B3"/>
<sequence>MIESTGLVNFCIRGLDKIGMKGKRKPCAARLQEEERHSS</sequence>
<organism evidence="1 2">
    <name type="scientific">Portunus trituberculatus</name>
    <name type="common">Swimming crab</name>
    <name type="synonym">Neptunus trituberculatus</name>
    <dbReference type="NCBI Taxonomy" id="210409"/>
    <lineage>
        <taxon>Eukaryota</taxon>
        <taxon>Metazoa</taxon>
        <taxon>Ecdysozoa</taxon>
        <taxon>Arthropoda</taxon>
        <taxon>Crustacea</taxon>
        <taxon>Multicrustacea</taxon>
        <taxon>Malacostraca</taxon>
        <taxon>Eumalacostraca</taxon>
        <taxon>Eucarida</taxon>
        <taxon>Decapoda</taxon>
        <taxon>Pleocyemata</taxon>
        <taxon>Brachyura</taxon>
        <taxon>Eubrachyura</taxon>
        <taxon>Portunoidea</taxon>
        <taxon>Portunidae</taxon>
        <taxon>Portuninae</taxon>
        <taxon>Portunus</taxon>
    </lineage>
</organism>
<protein>
    <submittedName>
        <fullName evidence="1">Uncharacterized protein</fullName>
    </submittedName>
</protein>
<dbReference type="Proteomes" id="UP000324222">
    <property type="component" value="Unassembled WGS sequence"/>
</dbReference>
<dbReference type="EMBL" id="VSRR010001970">
    <property type="protein sequence ID" value="MPC28810.1"/>
    <property type="molecule type" value="Genomic_DNA"/>
</dbReference>
<gene>
    <name evidence="1" type="ORF">E2C01_022021</name>
</gene>
<evidence type="ECO:0000313" key="2">
    <source>
        <dbReference type="Proteomes" id="UP000324222"/>
    </source>
</evidence>
<name>A0A5B7E4B3_PORTR</name>
<evidence type="ECO:0000313" key="1">
    <source>
        <dbReference type="EMBL" id="MPC28810.1"/>
    </source>
</evidence>